<accession>A0A6J5NGP8</accession>
<sequence length="305" mass="33924">MENQEIEIEYLELLSIQLGINEKAAEKCPRATQDIGVNLRNRGSAIKTAMYGPLNPAEPNTEYWDKLGKEWDVDAASAKKQLCGNCSLFIQTPSMKSCIKDGVTGGERKDEWEAIDSAGELGYCEAFDFKCASKRTCRAWVTGGPITSEKKNTSEEKSFDDSDLPKFDEYYSTNVRNDINEKALYQRKTISEATAAKSEYRNPKGGLTAAGRKYFKRTQGANLKPGVKGPADTPEKMRRKGSFLTRFFTNPSGPMKDEKGRPTRLALSAAAWGEPVPQDMESAAKLAEKGRGLLKRYESSKKKKK</sequence>
<dbReference type="Pfam" id="PF19846">
    <property type="entry name" value="DUF6321"/>
    <property type="match status" value="1"/>
</dbReference>
<feature type="domain" description="DUF6321" evidence="1">
    <location>
        <begin position="201"/>
        <end position="272"/>
    </location>
</feature>
<proteinExistence type="predicted"/>
<name>A0A6J5NGP8_9CAUD</name>
<evidence type="ECO:0000313" key="2">
    <source>
        <dbReference type="EMBL" id="CAB4156691.1"/>
    </source>
</evidence>
<protein>
    <recommendedName>
        <fullName evidence="1">DUF6321 domain-containing protein</fullName>
    </recommendedName>
</protein>
<organism evidence="2">
    <name type="scientific">uncultured Caudovirales phage</name>
    <dbReference type="NCBI Taxonomy" id="2100421"/>
    <lineage>
        <taxon>Viruses</taxon>
        <taxon>Duplodnaviria</taxon>
        <taxon>Heunggongvirae</taxon>
        <taxon>Uroviricota</taxon>
        <taxon>Caudoviricetes</taxon>
        <taxon>Peduoviridae</taxon>
        <taxon>Maltschvirus</taxon>
        <taxon>Maltschvirus maltsch</taxon>
    </lineage>
</organism>
<dbReference type="EMBL" id="LR796639">
    <property type="protein sequence ID" value="CAB4156691.1"/>
    <property type="molecule type" value="Genomic_DNA"/>
</dbReference>
<evidence type="ECO:0000259" key="1">
    <source>
        <dbReference type="Pfam" id="PF19846"/>
    </source>
</evidence>
<reference evidence="2" key="1">
    <citation type="submission" date="2020-04" db="EMBL/GenBank/DDBJ databases">
        <authorList>
            <person name="Chiriac C."/>
            <person name="Salcher M."/>
            <person name="Ghai R."/>
            <person name="Kavagutti S V."/>
        </authorList>
    </citation>
    <scope>NUCLEOTIDE SEQUENCE</scope>
</reference>
<gene>
    <name evidence="2" type="ORF">UFOVP658_109</name>
</gene>
<dbReference type="InterPro" id="IPR046284">
    <property type="entry name" value="DUF6321"/>
</dbReference>